<feature type="region of interest" description="Disordered" evidence="1">
    <location>
        <begin position="1"/>
        <end position="25"/>
    </location>
</feature>
<organism evidence="2 3">
    <name type="scientific">Actinocrinis puniceicyclus</name>
    <dbReference type="NCBI Taxonomy" id="977794"/>
    <lineage>
        <taxon>Bacteria</taxon>
        <taxon>Bacillati</taxon>
        <taxon>Actinomycetota</taxon>
        <taxon>Actinomycetes</taxon>
        <taxon>Catenulisporales</taxon>
        <taxon>Actinospicaceae</taxon>
        <taxon>Actinocrinis</taxon>
    </lineage>
</organism>
<dbReference type="Proteomes" id="UP000677913">
    <property type="component" value="Unassembled WGS sequence"/>
</dbReference>
<dbReference type="RefSeq" id="WP_211472648.1">
    <property type="nucleotide sequence ID" value="NZ_JAGSXH010000262.1"/>
</dbReference>
<protein>
    <submittedName>
        <fullName evidence="2">Uncharacterized protein</fullName>
    </submittedName>
</protein>
<accession>A0A8J7WW67</accession>
<dbReference type="EMBL" id="JAGSXH010000262">
    <property type="protein sequence ID" value="MBS2967020.1"/>
    <property type="molecule type" value="Genomic_DNA"/>
</dbReference>
<keyword evidence="3" id="KW-1185">Reference proteome</keyword>
<gene>
    <name evidence="2" type="ORF">KGA66_28560</name>
</gene>
<dbReference type="AlphaFoldDB" id="A0A8J7WW67"/>
<name>A0A8J7WW67_9ACTN</name>
<evidence type="ECO:0000256" key="1">
    <source>
        <dbReference type="SAM" id="MobiDB-lite"/>
    </source>
</evidence>
<reference evidence="2" key="1">
    <citation type="submission" date="2021-04" db="EMBL/GenBank/DDBJ databases">
        <title>Genome based classification of Actinospica acidithermotolerans sp. nov., an actinobacterium isolated from an Indonesian hot spring.</title>
        <authorList>
            <person name="Kusuma A.B."/>
            <person name="Putra K.E."/>
            <person name="Nafisah S."/>
            <person name="Loh J."/>
            <person name="Nouioui I."/>
            <person name="Goodfellow M."/>
        </authorList>
    </citation>
    <scope>NUCLEOTIDE SEQUENCE</scope>
    <source>
        <strain evidence="2">DSM 45618</strain>
    </source>
</reference>
<sequence length="164" mass="17292">TLPSPAGARRKGSEGDDSDKESTASAELLARLARTEPKLALGRAEALRLAPLVAQWRRRGASDLHIINTLTAGLPPSVYHPARFIETRLRAKMPAEPAAPPARLECDECRAPVVVSGRCRACRDAEPAGPRASAEFVQRLTRGAALARAALRGTSAAGPVPAFA</sequence>
<proteinExistence type="predicted"/>
<comment type="caution">
    <text evidence="2">The sequence shown here is derived from an EMBL/GenBank/DDBJ whole genome shotgun (WGS) entry which is preliminary data.</text>
</comment>
<feature type="non-terminal residue" evidence="2">
    <location>
        <position position="1"/>
    </location>
</feature>
<evidence type="ECO:0000313" key="2">
    <source>
        <dbReference type="EMBL" id="MBS2967020.1"/>
    </source>
</evidence>
<evidence type="ECO:0000313" key="3">
    <source>
        <dbReference type="Proteomes" id="UP000677913"/>
    </source>
</evidence>